<accession>A0A9W7G7J6</accession>
<proteinExistence type="predicted"/>
<evidence type="ECO:0000259" key="1">
    <source>
        <dbReference type="PROSITE" id="PS50106"/>
    </source>
</evidence>
<dbReference type="AlphaFoldDB" id="A0A9W7G7J6"/>
<keyword evidence="3" id="KW-1185">Reference proteome</keyword>
<evidence type="ECO:0000313" key="2">
    <source>
        <dbReference type="EMBL" id="GMI38566.1"/>
    </source>
</evidence>
<organism evidence="2 3">
    <name type="scientific">Triparma columacea</name>
    <dbReference type="NCBI Taxonomy" id="722753"/>
    <lineage>
        <taxon>Eukaryota</taxon>
        <taxon>Sar</taxon>
        <taxon>Stramenopiles</taxon>
        <taxon>Ochrophyta</taxon>
        <taxon>Bolidophyceae</taxon>
        <taxon>Parmales</taxon>
        <taxon>Triparmaceae</taxon>
        <taxon>Triparma</taxon>
    </lineage>
</organism>
<dbReference type="InterPro" id="IPR001478">
    <property type="entry name" value="PDZ"/>
</dbReference>
<dbReference type="OrthoDB" id="10377244at2759"/>
<dbReference type="EMBL" id="BRYA01000088">
    <property type="protein sequence ID" value="GMI38566.1"/>
    <property type="molecule type" value="Genomic_DNA"/>
</dbReference>
<feature type="domain" description="PDZ" evidence="1">
    <location>
        <begin position="6"/>
        <end position="49"/>
    </location>
</feature>
<protein>
    <recommendedName>
        <fullName evidence="1">PDZ domain-containing protein</fullName>
    </recommendedName>
</protein>
<sequence>MAGGLVYKIEADPEKKLGLEITGGVVTKVKSNSVCRGSVKEGDQLISVHPGGHIIRPTTALLAVIRKAGEKAEEDGVGGFIFLTFMKGGDKEIDSIEDGIDLDEIEVDVSVHNV</sequence>
<gene>
    <name evidence="2" type="ORF">TrCOL_g1722</name>
</gene>
<comment type="caution">
    <text evidence="2">The sequence shown here is derived from an EMBL/GenBank/DDBJ whole genome shotgun (WGS) entry which is preliminary data.</text>
</comment>
<name>A0A9W7G7J6_9STRA</name>
<dbReference type="PROSITE" id="PS50106">
    <property type="entry name" value="PDZ"/>
    <property type="match status" value="1"/>
</dbReference>
<evidence type="ECO:0000313" key="3">
    <source>
        <dbReference type="Proteomes" id="UP001165065"/>
    </source>
</evidence>
<dbReference type="Proteomes" id="UP001165065">
    <property type="component" value="Unassembled WGS sequence"/>
</dbReference>
<reference evidence="3" key="1">
    <citation type="journal article" date="2023" name="Commun. Biol.">
        <title>Genome analysis of Parmales, the sister group of diatoms, reveals the evolutionary specialization of diatoms from phago-mixotrophs to photoautotrophs.</title>
        <authorList>
            <person name="Ban H."/>
            <person name="Sato S."/>
            <person name="Yoshikawa S."/>
            <person name="Yamada K."/>
            <person name="Nakamura Y."/>
            <person name="Ichinomiya M."/>
            <person name="Sato N."/>
            <person name="Blanc-Mathieu R."/>
            <person name="Endo H."/>
            <person name="Kuwata A."/>
            <person name="Ogata H."/>
        </authorList>
    </citation>
    <scope>NUCLEOTIDE SEQUENCE [LARGE SCALE GENOMIC DNA]</scope>
</reference>